<evidence type="ECO:0000313" key="3">
    <source>
        <dbReference type="Proteomes" id="UP001219568"/>
    </source>
</evidence>
<reference evidence="2" key="1">
    <citation type="journal article" date="2023" name="IMA Fungus">
        <title>Comparative genomic study of the Penicillium genus elucidates a diverse pangenome and 15 lateral gene transfer events.</title>
        <authorList>
            <person name="Petersen C."/>
            <person name="Sorensen T."/>
            <person name="Nielsen M.R."/>
            <person name="Sondergaard T.E."/>
            <person name="Sorensen J.L."/>
            <person name="Fitzpatrick D.A."/>
            <person name="Frisvad J.C."/>
            <person name="Nielsen K.L."/>
        </authorList>
    </citation>
    <scope>NUCLEOTIDE SEQUENCE</scope>
    <source>
        <strain evidence="2">IBT 15450</strain>
    </source>
</reference>
<evidence type="ECO:0000256" key="1">
    <source>
        <dbReference type="SAM" id="MobiDB-lite"/>
    </source>
</evidence>
<evidence type="ECO:0000313" key="2">
    <source>
        <dbReference type="EMBL" id="KAJ6026597.1"/>
    </source>
</evidence>
<sequence length="106" mass="11991">MPILAKVPLHHKLHRFIHFAATQTSNVIRSHLVNSTEPALHTRGCEGCLYIRKSKVELFDQRGWVTEVFEHAGLSRRHNQTGVWGENSCGGDVQEGVRALRPPRQS</sequence>
<protein>
    <submittedName>
        <fullName evidence="2">Uncharacterized protein</fullName>
    </submittedName>
</protein>
<keyword evidence="3" id="KW-1185">Reference proteome</keyword>
<reference evidence="2" key="2">
    <citation type="submission" date="2023-01" db="EMBL/GenBank/DDBJ databases">
        <authorList>
            <person name="Petersen C."/>
        </authorList>
    </citation>
    <scope>NUCLEOTIDE SEQUENCE</scope>
    <source>
        <strain evidence="2">IBT 15450</strain>
    </source>
</reference>
<gene>
    <name evidence="2" type="ORF">N7460_011414</name>
</gene>
<feature type="region of interest" description="Disordered" evidence="1">
    <location>
        <begin position="85"/>
        <end position="106"/>
    </location>
</feature>
<accession>A0AAD6I0K5</accession>
<comment type="caution">
    <text evidence="2">The sequence shown here is derived from an EMBL/GenBank/DDBJ whole genome shotgun (WGS) entry which is preliminary data.</text>
</comment>
<dbReference type="EMBL" id="JAQJZL010000015">
    <property type="protein sequence ID" value="KAJ6026597.1"/>
    <property type="molecule type" value="Genomic_DNA"/>
</dbReference>
<name>A0AAD6I0K5_PENCN</name>
<organism evidence="2 3">
    <name type="scientific">Penicillium canescens</name>
    <dbReference type="NCBI Taxonomy" id="5083"/>
    <lineage>
        <taxon>Eukaryota</taxon>
        <taxon>Fungi</taxon>
        <taxon>Dikarya</taxon>
        <taxon>Ascomycota</taxon>
        <taxon>Pezizomycotina</taxon>
        <taxon>Eurotiomycetes</taxon>
        <taxon>Eurotiomycetidae</taxon>
        <taxon>Eurotiales</taxon>
        <taxon>Aspergillaceae</taxon>
        <taxon>Penicillium</taxon>
    </lineage>
</organism>
<dbReference type="AlphaFoldDB" id="A0AAD6I0K5"/>
<dbReference type="Proteomes" id="UP001219568">
    <property type="component" value="Unassembled WGS sequence"/>
</dbReference>
<proteinExistence type="predicted"/>